<reference evidence="3" key="1">
    <citation type="journal article" date="2023" name="Mol. Phylogenet. Evol.">
        <title>Genome-scale phylogeny and comparative genomics of the fungal order Sordariales.</title>
        <authorList>
            <person name="Hensen N."/>
            <person name="Bonometti L."/>
            <person name="Westerberg I."/>
            <person name="Brannstrom I.O."/>
            <person name="Guillou S."/>
            <person name="Cros-Aarteil S."/>
            <person name="Calhoun S."/>
            <person name="Haridas S."/>
            <person name="Kuo A."/>
            <person name="Mondo S."/>
            <person name="Pangilinan J."/>
            <person name="Riley R."/>
            <person name="LaButti K."/>
            <person name="Andreopoulos B."/>
            <person name="Lipzen A."/>
            <person name="Chen C."/>
            <person name="Yan M."/>
            <person name="Daum C."/>
            <person name="Ng V."/>
            <person name="Clum A."/>
            <person name="Steindorff A."/>
            <person name="Ohm R.A."/>
            <person name="Martin F."/>
            <person name="Silar P."/>
            <person name="Natvig D.O."/>
            <person name="Lalanne C."/>
            <person name="Gautier V."/>
            <person name="Ament-Velasquez S.L."/>
            <person name="Kruys A."/>
            <person name="Hutchinson M.I."/>
            <person name="Powell A.J."/>
            <person name="Barry K."/>
            <person name="Miller A.N."/>
            <person name="Grigoriev I.V."/>
            <person name="Debuchy R."/>
            <person name="Gladieux P."/>
            <person name="Hiltunen Thoren M."/>
            <person name="Johannesson H."/>
        </authorList>
    </citation>
    <scope>NUCLEOTIDE SEQUENCE</scope>
    <source>
        <strain evidence="3">FGSC 1904</strain>
    </source>
</reference>
<feature type="region of interest" description="Disordered" evidence="1">
    <location>
        <begin position="28"/>
        <end position="57"/>
    </location>
</feature>
<sequence length="131" mass="14918">MGDRQAASNAIFFLLQFSQSFGAGWMGMEEGTKKGKEGRKEGRKEAKTKKGKHHPDGGKFFRLYSQSFLPCTKFLIPLNITTLQHTDHHSSNTTPHHTLPRNITYTVTRYTTASQPFPYPVPFDSFYEVMT</sequence>
<dbReference type="Proteomes" id="UP001281003">
    <property type="component" value="Unassembled WGS sequence"/>
</dbReference>
<dbReference type="EMBL" id="JAUTDP010000012">
    <property type="protein sequence ID" value="KAK3391712.1"/>
    <property type="molecule type" value="Genomic_DNA"/>
</dbReference>
<organism evidence="3 4">
    <name type="scientific">Sordaria brevicollis</name>
    <dbReference type="NCBI Taxonomy" id="83679"/>
    <lineage>
        <taxon>Eukaryota</taxon>
        <taxon>Fungi</taxon>
        <taxon>Dikarya</taxon>
        <taxon>Ascomycota</taxon>
        <taxon>Pezizomycotina</taxon>
        <taxon>Sordariomycetes</taxon>
        <taxon>Sordariomycetidae</taxon>
        <taxon>Sordariales</taxon>
        <taxon>Sordariaceae</taxon>
        <taxon>Sordaria</taxon>
    </lineage>
</organism>
<accession>A0AAE0P202</accession>
<name>A0AAE0P202_SORBR</name>
<keyword evidence="2" id="KW-0732">Signal</keyword>
<feature type="chain" id="PRO_5042161194" evidence="2">
    <location>
        <begin position="23"/>
        <end position="131"/>
    </location>
</feature>
<evidence type="ECO:0000313" key="3">
    <source>
        <dbReference type="EMBL" id="KAK3391712.1"/>
    </source>
</evidence>
<gene>
    <name evidence="3" type="ORF">B0T20DRAFT_63157</name>
</gene>
<feature type="signal peptide" evidence="2">
    <location>
        <begin position="1"/>
        <end position="22"/>
    </location>
</feature>
<comment type="caution">
    <text evidence="3">The sequence shown here is derived from an EMBL/GenBank/DDBJ whole genome shotgun (WGS) entry which is preliminary data.</text>
</comment>
<evidence type="ECO:0000256" key="1">
    <source>
        <dbReference type="SAM" id="MobiDB-lite"/>
    </source>
</evidence>
<dbReference type="AlphaFoldDB" id="A0AAE0P202"/>
<keyword evidence="4" id="KW-1185">Reference proteome</keyword>
<proteinExistence type="predicted"/>
<protein>
    <submittedName>
        <fullName evidence="3">Uncharacterized protein</fullName>
    </submittedName>
</protein>
<evidence type="ECO:0000256" key="2">
    <source>
        <dbReference type="SAM" id="SignalP"/>
    </source>
</evidence>
<evidence type="ECO:0000313" key="4">
    <source>
        <dbReference type="Proteomes" id="UP001281003"/>
    </source>
</evidence>
<feature type="compositionally biased region" description="Basic and acidic residues" evidence="1">
    <location>
        <begin position="30"/>
        <end position="45"/>
    </location>
</feature>
<reference evidence="3" key="2">
    <citation type="submission" date="2023-07" db="EMBL/GenBank/DDBJ databases">
        <authorList>
            <consortium name="Lawrence Berkeley National Laboratory"/>
            <person name="Haridas S."/>
            <person name="Hensen N."/>
            <person name="Bonometti L."/>
            <person name="Westerberg I."/>
            <person name="Brannstrom I.O."/>
            <person name="Guillou S."/>
            <person name="Cros-Aarteil S."/>
            <person name="Calhoun S."/>
            <person name="Kuo A."/>
            <person name="Mondo S."/>
            <person name="Pangilinan J."/>
            <person name="Riley R."/>
            <person name="LaButti K."/>
            <person name="Andreopoulos B."/>
            <person name="Lipzen A."/>
            <person name="Chen C."/>
            <person name="Yanf M."/>
            <person name="Daum C."/>
            <person name="Ng V."/>
            <person name="Clum A."/>
            <person name="Steindorff A."/>
            <person name="Ohm R."/>
            <person name="Martin F."/>
            <person name="Silar P."/>
            <person name="Natvig D."/>
            <person name="Lalanne C."/>
            <person name="Gautier V."/>
            <person name="Ament-velasquez S.L."/>
            <person name="Kruys A."/>
            <person name="Hutchinson M.I."/>
            <person name="Powell A.J."/>
            <person name="Barry K."/>
            <person name="Miller A.N."/>
            <person name="Grigoriev I.V."/>
            <person name="Debuchy R."/>
            <person name="Gladieux P."/>
            <person name="Thoren M.H."/>
            <person name="Johannesson H."/>
        </authorList>
    </citation>
    <scope>NUCLEOTIDE SEQUENCE</scope>
    <source>
        <strain evidence="3">FGSC 1904</strain>
    </source>
</reference>